<dbReference type="Pfam" id="PF20990">
    <property type="entry name" value="DUF2207_C"/>
    <property type="match status" value="1"/>
</dbReference>
<dbReference type="EMBL" id="CAGS01000414">
    <property type="protein sequence ID" value="CCF85251.1"/>
    <property type="molecule type" value="Genomic_DNA"/>
</dbReference>
<keyword evidence="2" id="KW-0812">Transmembrane</keyword>
<comment type="caution">
    <text evidence="5">The sequence shown here is derived from an EMBL/GenBank/DDBJ whole genome shotgun (WGS) entry which is preliminary data.</text>
</comment>
<evidence type="ECO:0000313" key="6">
    <source>
        <dbReference type="Proteomes" id="UP000004221"/>
    </source>
</evidence>
<dbReference type="Gene3D" id="3.10.310.50">
    <property type="match status" value="1"/>
</dbReference>
<feature type="region of interest" description="Disordered" evidence="1">
    <location>
        <begin position="474"/>
        <end position="493"/>
    </location>
</feature>
<sequence length="493" mass="51112">MGAAIAAPDYGQRIAGRHVYDRAGVLTAGEQADLERRAGAVERAGAPVVVYLQARKANYQQTEQDAADLMEAWDIQSAPGAHDGLVIFLNLNPGDLKHGQFSIFAGAKHFQNGDLPESELKRISDQAVLPKLRAGDIAGGIGAALDAAAHSLTAGPLPPAPLSPVEQAARVAASGPVSLLNVLAVLLAALLSLPLVRAWRSQPASAAPSVPTTMLPGDLAPALAGALVAGRVTGSPLEATILDLARRDALAIEPVGKKKVQVRLLDRSAVQDEFEARVWDALEGQAGPGQVISSSSLTKIRSHSQPATDALREELQARGWFDPAIKARRRGLYLAGLAAILLAVLTVVVTETGHQLWGFIGMGILLIAGIVSLIYGGTMRETTAAGEAEAAPWHGYKAGLAAAKRDTARTVDLDQAMPYAVALGIATSLNKRLKAAGERGYTPIWLGRTTDAEAWNGNFYPYWVAFHTSTAPPSSSGSAGGAAAGGGGAGGGF</sequence>
<dbReference type="Proteomes" id="UP000004221">
    <property type="component" value="Unassembled WGS sequence"/>
</dbReference>
<proteinExistence type="predicted"/>
<evidence type="ECO:0000259" key="4">
    <source>
        <dbReference type="Pfam" id="PF20990"/>
    </source>
</evidence>
<dbReference type="InterPro" id="IPR048389">
    <property type="entry name" value="YciQ-like_C"/>
</dbReference>
<evidence type="ECO:0000313" key="5">
    <source>
        <dbReference type="EMBL" id="CCF85251.1"/>
    </source>
</evidence>
<keyword evidence="2" id="KW-1133">Transmembrane helix</keyword>
<evidence type="ECO:0000256" key="1">
    <source>
        <dbReference type="SAM" id="MobiDB-lite"/>
    </source>
</evidence>
<keyword evidence="2" id="KW-0472">Membrane</keyword>
<dbReference type="Pfam" id="PF04536">
    <property type="entry name" value="TPM_phosphatase"/>
    <property type="match status" value="1"/>
</dbReference>
<dbReference type="InterPro" id="IPR007621">
    <property type="entry name" value="TPM_dom"/>
</dbReference>
<feature type="transmembrane region" description="Helical" evidence="2">
    <location>
        <begin position="331"/>
        <end position="350"/>
    </location>
</feature>
<protein>
    <submittedName>
        <fullName evidence="5">Beta-propeller domains of methanol dehydrogenase type-like protein</fullName>
    </submittedName>
</protein>
<name>I4EKN9_9BACT</name>
<keyword evidence="6" id="KW-1185">Reference proteome</keyword>
<accession>I4EKN9</accession>
<reference evidence="5 6" key="1">
    <citation type="journal article" date="2012" name="ISME J.">
        <title>Nitrification expanded: discovery, physiology and genomics of a nitrite-oxidizing bacterium from the phylum Chloroflexi.</title>
        <authorList>
            <person name="Sorokin D.Y."/>
            <person name="Lucker S."/>
            <person name="Vejmelkova D."/>
            <person name="Kostrikina N.A."/>
            <person name="Kleerebezem R."/>
            <person name="Rijpstra W.I."/>
            <person name="Damste J.S."/>
            <person name="Le Paslier D."/>
            <person name="Muyzer G."/>
            <person name="Wagner M."/>
            <person name="van Loosdrecht M.C."/>
            <person name="Daims H."/>
        </authorList>
    </citation>
    <scope>NUCLEOTIDE SEQUENCE [LARGE SCALE GENOMIC DNA]</scope>
    <source>
        <strain evidence="6">none</strain>
    </source>
</reference>
<feature type="domain" description="Predicted membrane protein YciQ-like C-terminal" evidence="4">
    <location>
        <begin position="215"/>
        <end position="433"/>
    </location>
</feature>
<feature type="transmembrane region" description="Helical" evidence="2">
    <location>
        <begin position="356"/>
        <end position="375"/>
    </location>
</feature>
<feature type="domain" description="TPM" evidence="3">
    <location>
        <begin position="19"/>
        <end position="149"/>
    </location>
</feature>
<evidence type="ECO:0000256" key="2">
    <source>
        <dbReference type="SAM" id="Phobius"/>
    </source>
</evidence>
<evidence type="ECO:0000259" key="3">
    <source>
        <dbReference type="Pfam" id="PF04536"/>
    </source>
</evidence>
<dbReference type="AlphaFoldDB" id="I4EKN9"/>
<feature type="compositionally biased region" description="Gly residues" evidence="1">
    <location>
        <begin position="478"/>
        <end position="493"/>
    </location>
</feature>
<gene>
    <name evidence="5" type="ORF">NITHO_4710006</name>
</gene>
<organism evidence="5 6">
    <name type="scientific">Nitrolancea hollandica Lb</name>
    <dbReference type="NCBI Taxonomy" id="1129897"/>
    <lineage>
        <taxon>Bacteria</taxon>
        <taxon>Pseudomonadati</taxon>
        <taxon>Thermomicrobiota</taxon>
        <taxon>Thermomicrobia</taxon>
        <taxon>Sphaerobacterales</taxon>
        <taxon>Sphaerobacterineae</taxon>
        <taxon>Sphaerobacteraceae</taxon>
        <taxon>Nitrolancea</taxon>
    </lineage>
</organism>
<feature type="transmembrane region" description="Helical" evidence="2">
    <location>
        <begin position="177"/>
        <end position="196"/>
    </location>
</feature>